<dbReference type="RefSeq" id="WP_165231931.1">
    <property type="nucleotide sequence ID" value="NZ_JAAKZV010000010.1"/>
</dbReference>
<evidence type="ECO:0000313" key="3">
    <source>
        <dbReference type="Proteomes" id="UP000481583"/>
    </source>
</evidence>
<dbReference type="Gene3D" id="3.40.50.300">
    <property type="entry name" value="P-loop containing nucleotide triphosphate hydrolases"/>
    <property type="match status" value="1"/>
</dbReference>
<protein>
    <recommendedName>
        <fullName evidence="4">FtsK domain-containing protein</fullName>
    </recommendedName>
</protein>
<evidence type="ECO:0000256" key="1">
    <source>
        <dbReference type="SAM" id="MobiDB-lite"/>
    </source>
</evidence>
<name>A0A6G4TT33_9ACTN</name>
<dbReference type="AlphaFoldDB" id="A0A6G4TT33"/>
<feature type="region of interest" description="Disordered" evidence="1">
    <location>
        <begin position="549"/>
        <end position="568"/>
    </location>
</feature>
<feature type="compositionally biased region" description="Gly residues" evidence="1">
    <location>
        <begin position="659"/>
        <end position="669"/>
    </location>
</feature>
<accession>A0A6G4TT33</accession>
<dbReference type="Proteomes" id="UP000481583">
    <property type="component" value="Unassembled WGS sequence"/>
</dbReference>
<evidence type="ECO:0000313" key="2">
    <source>
        <dbReference type="EMBL" id="NGN63145.1"/>
    </source>
</evidence>
<dbReference type="EMBL" id="JAAKZV010000010">
    <property type="protein sequence ID" value="NGN63145.1"/>
    <property type="molecule type" value="Genomic_DNA"/>
</dbReference>
<feature type="region of interest" description="Disordered" evidence="1">
    <location>
        <begin position="653"/>
        <end position="675"/>
    </location>
</feature>
<dbReference type="InterPro" id="IPR027417">
    <property type="entry name" value="P-loop_NTPase"/>
</dbReference>
<organism evidence="2 3">
    <name type="scientific">Streptomyces coryli</name>
    <dbReference type="NCBI Taxonomy" id="1128680"/>
    <lineage>
        <taxon>Bacteria</taxon>
        <taxon>Bacillati</taxon>
        <taxon>Actinomycetota</taxon>
        <taxon>Actinomycetes</taxon>
        <taxon>Kitasatosporales</taxon>
        <taxon>Streptomycetaceae</taxon>
        <taxon>Streptomyces</taxon>
    </lineage>
</organism>
<dbReference type="SUPFAM" id="SSF52540">
    <property type="entry name" value="P-loop containing nucleoside triphosphate hydrolases"/>
    <property type="match status" value="1"/>
</dbReference>
<proteinExistence type="predicted"/>
<evidence type="ECO:0008006" key="4">
    <source>
        <dbReference type="Google" id="ProtNLM"/>
    </source>
</evidence>
<sequence>MSTTDTEHEREAEVVPLAEFQPQDPETLERIAALSRETTHTTEAGLADLASGTVSLTKQHTPDHDTDAAGDGLVITRLDAQPGDVDDDAGADGQMAPGLRPIIPASLMDPEVWRQRRAVWTNTGLYHLTRSPVYAWRIAKVSAIGAKVGLRDAWSYLFATEYGDLTDKVRRKDAGAEHIADLRADRRKEGKARRREAVTVYAATGASTYVGALLALAEAWGVLQASPALIPLIGLLYMLGHREMIRRLPDGELYTLLDNAADQPGAPLGADSITAALRRSGLLKDGEEVSLVGPVRAVDINAAEAVMDLPGNLTINDLIKHRDKIAAAFRVQPEWLDFRTAGNPGRVRLWMTSEDPFGKGRPSPLLDAVTRGESRLDVWNTGVPVGYNRRGETIFIKLVHIMILLGGMQRTGKGMLLRSLICGLGLDPRINIRLVAGAKPGEHIGYAKVCATFFGRRPARLVALLEAWLADAYRREEYLEDQGRAKMSEADLKLFPLEVLIIDELKQYLRKGAPFAERIAELIEEASAFVGALNMTILLATQDPDANTVPRGFKSNSGARIATRTGGPTQTNAILKEGATGAGLRAHDIKPNQKGCAIVDLDGAEGELIRSFFIEDEKYDGAAPIIDAGYELRKACGRAPGTFEDPIEAQLYEETGKSSVGGGPKGSGRPGEIEGATPRVAGVFADVLKVFADAGNPERLATAEILDGLAEIDEKTWAPAALGVDEGDRRTYVTVGGTALSKAISEALDDTDRTLSPRSWSKGGRANGYYLADVRTAAGVA</sequence>
<keyword evidence="3" id="KW-1185">Reference proteome</keyword>
<comment type="caution">
    <text evidence="2">The sequence shown here is derived from an EMBL/GenBank/DDBJ whole genome shotgun (WGS) entry which is preliminary data.</text>
</comment>
<reference evidence="2 3" key="1">
    <citation type="submission" date="2020-02" db="EMBL/GenBank/DDBJ databases">
        <title>Whole-genome analyses of novel actinobacteria.</title>
        <authorList>
            <person name="Sahin N."/>
        </authorList>
    </citation>
    <scope>NUCLEOTIDE SEQUENCE [LARGE SCALE GENOMIC DNA]</scope>
    <source>
        <strain evidence="2 3">A7024</strain>
    </source>
</reference>
<gene>
    <name evidence="2" type="ORF">G5C51_04385</name>
</gene>